<dbReference type="OrthoDB" id="8119704at2759"/>
<evidence type="ECO:0000256" key="6">
    <source>
        <dbReference type="ARBA" id="ARBA00023002"/>
    </source>
</evidence>
<comment type="subcellular location">
    <subcellularLocation>
        <location evidence="2">Secreted</location>
    </subcellularLocation>
</comment>
<evidence type="ECO:0000256" key="5">
    <source>
        <dbReference type="ARBA" id="ARBA00022723"/>
    </source>
</evidence>
<keyword evidence="8" id="KW-0503">Monooxygenase</keyword>
<gene>
    <name evidence="13" type="ORF">GE061_004969</name>
</gene>
<evidence type="ECO:0000256" key="2">
    <source>
        <dbReference type="ARBA" id="ARBA00004613"/>
    </source>
</evidence>
<dbReference type="Proteomes" id="UP000466442">
    <property type="component" value="Unassembled WGS sequence"/>
</dbReference>
<evidence type="ECO:0000259" key="12">
    <source>
        <dbReference type="Pfam" id="PF03723"/>
    </source>
</evidence>
<proteinExistence type="inferred from homology"/>
<feature type="domain" description="Hemocyanin middle" evidence="10">
    <location>
        <begin position="155"/>
        <end position="422"/>
    </location>
</feature>
<dbReference type="GO" id="GO:0004503">
    <property type="term" value="F:tyrosinase activity"/>
    <property type="evidence" value="ECO:0007669"/>
    <property type="project" value="UniProtKB-ARBA"/>
</dbReference>
<keyword evidence="5" id="KW-0479">Metal-binding</keyword>
<dbReference type="Gene3D" id="1.10.1280.10">
    <property type="entry name" value="Di-copper center containing domain from catechol oxidase"/>
    <property type="match status" value="1"/>
</dbReference>
<dbReference type="PROSITE" id="PS00209">
    <property type="entry name" value="HEMOCYANIN_1"/>
    <property type="match status" value="1"/>
</dbReference>
<dbReference type="InterPro" id="IPR005203">
    <property type="entry name" value="Hemocyanin_C"/>
</dbReference>
<dbReference type="SUPFAM" id="SSF48050">
    <property type="entry name" value="Hemocyanin, N-terminal domain"/>
    <property type="match status" value="1"/>
</dbReference>
<dbReference type="InterPro" id="IPR036697">
    <property type="entry name" value="Hemocyanin_N_sf"/>
</dbReference>
<name>A0A8S9WXJ1_APOLU</name>
<dbReference type="PROSITE" id="PS00210">
    <property type="entry name" value="HEMOCYANIN_2"/>
    <property type="match status" value="1"/>
</dbReference>
<evidence type="ECO:0000259" key="11">
    <source>
        <dbReference type="Pfam" id="PF03722"/>
    </source>
</evidence>
<comment type="cofactor">
    <cofactor evidence="1">
        <name>Cu(2+)</name>
        <dbReference type="ChEBI" id="CHEBI:29036"/>
    </cofactor>
</comment>
<dbReference type="Gene3D" id="1.20.1370.10">
    <property type="entry name" value="Hemocyanin, N-terminal domain"/>
    <property type="match status" value="1"/>
</dbReference>
<dbReference type="SUPFAM" id="SSF81296">
    <property type="entry name" value="E set domains"/>
    <property type="match status" value="1"/>
</dbReference>
<dbReference type="Gene3D" id="2.60.40.1520">
    <property type="entry name" value="Hemocyanin, C-terminal domain"/>
    <property type="match status" value="1"/>
</dbReference>
<dbReference type="InterPro" id="IPR013788">
    <property type="entry name" value="Hemocyanin/hexamerin"/>
</dbReference>
<evidence type="ECO:0000256" key="3">
    <source>
        <dbReference type="ARBA" id="ARBA00009928"/>
    </source>
</evidence>
<dbReference type="Pfam" id="PF00372">
    <property type="entry name" value="Hemocyanin_M"/>
    <property type="match status" value="1"/>
</dbReference>
<dbReference type="InterPro" id="IPR014756">
    <property type="entry name" value="Ig_E-set"/>
</dbReference>
<protein>
    <recommendedName>
        <fullName evidence="15">Tyrosinase copper-binding domain-containing protein</fullName>
    </recommendedName>
</protein>
<dbReference type="Pfam" id="PF03723">
    <property type="entry name" value="Hemocyanin_C"/>
    <property type="match status" value="1"/>
</dbReference>
<dbReference type="Pfam" id="PF03722">
    <property type="entry name" value="Hemocyanin_N"/>
    <property type="match status" value="1"/>
</dbReference>
<feature type="domain" description="Hemocyanin N-terminal" evidence="11">
    <location>
        <begin position="39"/>
        <end position="149"/>
    </location>
</feature>
<dbReference type="PANTHER" id="PTHR11511">
    <property type="entry name" value="LARVAL STORAGE PROTEIN/PHENOLOXIDASE"/>
    <property type="match status" value="1"/>
</dbReference>
<evidence type="ECO:0000256" key="7">
    <source>
        <dbReference type="ARBA" id="ARBA00023008"/>
    </source>
</evidence>
<evidence type="ECO:0000256" key="9">
    <source>
        <dbReference type="ARBA" id="ARBA00023157"/>
    </source>
</evidence>
<keyword evidence="9" id="KW-1015">Disulfide bond</keyword>
<dbReference type="FunFam" id="1.10.1280.10:FF:000004">
    <property type="entry name" value="Hemocyanin subunit 2"/>
    <property type="match status" value="1"/>
</dbReference>
<accession>A0A8S9WXJ1</accession>
<evidence type="ECO:0000256" key="1">
    <source>
        <dbReference type="ARBA" id="ARBA00001973"/>
    </source>
</evidence>
<dbReference type="GO" id="GO:0046872">
    <property type="term" value="F:metal ion binding"/>
    <property type="evidence" value="ECO:0007669"/>
    <property type="project" value="UniProtKB-KW"/>
</dbReference>
<evidence type="ECO:0000256" key="4">
    <source>
        <dbReference type="ARBA" id="ARBA00022525"/>
    </source>
</evidence>
<evidence type="ECO:0000313" key="13">
    <source>
        <dbReference type="EMBL" id="KAF6200526.1"/>
    </source>
</evidence>
<dbReference type="InterPro" id="IPR005204">
    <property type="entry name" value="Hemocyanin_N"/>
</dbReference>
<sequence length="701" mass="81140">MEGRKVILSNMAESDPKTLLYLFERPTEPVFMPKGDKAVVFDVPDEYLVERYRPLKNDLEQRFGADERIPVKTISLPDLSLPLQLGRREQFSLFLPHHRKMAARLIDIFMGMRNLEDFISAAVYCRDRINPFLYIYALSVAILHRSDTSELQIAPLVETFPDKFMDSAVFAQVKEEASIVTNSEQRLKVEIPVDYTASNLEIEHRVAYFREDLGINLHHWHWHLVYPTDVSRSIVKKDRRGELFYYMHQQVLARYNCERLSNNLGRVKRLNNWRDPIEEGYFPKLDSQVASRVWPPRFANSRLQDIDREPEQIRFDIQDLERWRDRIFAAIHRGSVLNDMDESIPLTESKGIDILGDIIESSTLSVNRNLYGDLHNLGHTIISFIHDPENKNLEQFGVMGDVATAMRDPVFYRWHAFINDIFLEHKNTLPQYNVNQLDHPGVLVTGVQILSADTKEPNVLNTFWEKSDVDLSRGLDFAPKGSVFAQFTHLQHAKFRYTIQVENRTGSLKMGTVRIFMAPKFDERGLPWLFRDQKEMMIELDKFVVPIKPGVNKLDRMSEQSSVTIPFERSFRNLSQAPQTGVALDRYMFCGCGWPHHMLIPKGTADGLPCDLFVMVSNWAEDKVEGRGDPVCADAASYCGVRDSLYPDKRSMGYPFDRQPRPGVQTLRQFLTPNMYVQNVKIKFTNEYKNLTDGGTLPHRN</sequence>
<dbReference type="AlphaFoldDB" id="A0A8S9WXJ1"/>
<evidence type="ECO:0000259" key="10">
    <source>
        <dbReference type="Pfam" id="PF00372"/>
    </source>
</evidence>
<dbReference type="EMBL" id="WIXP02000013">
    <property type="protein sequence ID" value="KAF6200526.1"/>
    <property type="molecule type" value="Genomic_DNA"/>
</dbReference>
<dbReference type="InterPro" id="IPR000896">
    <property type="entry name" value="Hemocyanin/hexamerin_mid_dom"/>
</dbReference>
<evidence type="ECO:0008006" key="15">
    <source>
        <dbReference type="Google" id="ProtNLM"/>
    </source>
</evidence>
<feature type="domain" description="Hemocyanin C-terminal" evidence="12">
    <location>
        <begin position="431"/>
        <end position="684"/>
    </location>
</feature>
<evidence type="ECO:0000313" key="14">
    <source>
        <dbReference type="Proteomes" id="UP000466442"/>
    </source>
</evidence>
<dbReference type="SUPFAM" id="SSF48056">
    <property type="entry name" value="Di-copper centre-containing domain"/>
    <property type="match status" value="1"/>
</dbReference>
<dbReference type="PRINTS" id="PR00187">
    <property type="entry name" value="HAEMOCYANIN"/>
</dbReference>
<comment type="similarity">
    <text evidence="3">Belongs to the tyrosinase family.</text>
</comment>
<dbReference type="FunFam" id="2.60.40.1520:FF:000001">
    <property type="entry name" value="Hemocyanin subunit 2"/>
    <property type="match status" value="1"/>
</dbReference>
<dbReference type="GO" id="GO:0006582">
    <property type="term" value="P:melanin metabolic process"/>
    <property type="evidence" value="ECO:0007669"/>
    <property type="project" value="UniProtKB-ARBA"/>
</dbReference>
<keyword evidence="14" id="KW-1185">Reference proteome</keyword>
<keyword evidence="7" id="KW-0186">Copper</keyword>
<evidence type="ECO:0000256" key="8">
    <source>
        <dbReference type="ARBA" id="ARBA00023033"/>
    </source>
</evidence>
<dbReference type="InterPro" id="IPR008922">
    <property type="entry name" value="Di-copper_centre_dom_sf"/>
</dbReference>
<organism evidence="13 14">
    <name type="scientific">Apolygus lucorum</name>
    <name type="common">Small green plant bug</name>
    <name type="synonym">Lygocoris lucorum</name>
    <dbReference type="NCBI Taxonomy" id="248454"/>
    <lineage>
        <taxon>Eukaryota</taxon>
        <taxon>Metazoa</taxon>
        <taxon>Ecdysozoa</taxon>
        <taxon>Arthropoda</taxon>
        <taxon>Hexapoda</taxon>
        <taxon>Insecta</taxon>
        <taxon>Pterygota</taxon>
        <taxon>Neoptera</taxon>
        <taxon>Paraneoptera</taxon>
        <taxon>Hemiptera</taxon>
        <taxon>Heteroptera</taxon>
        <taxon>Panheteroptera</taxon>
        <taxon>Cimicomorpha</taxon>
        <taxon>Miridae</taxon>
        <taxon>Mirini</taxon>
        <taxon>Apolygus</taxon>
    </lineage>
</organism>
<dbReference type="GO" id="GO:0005576">
    <property type="term" value="C:extracellular region"/>
    <property type="evidence" value="ECO:0007669"/>
    <property type="project" value="UniProtKB-SubCell"/>
</dbReference>
<dbReference type="PANTHER" id="PTHR11511:SF4">
    <property type="entry name" value="PHENOLOXIDASE 2-RELATED"/>
    <property type="match status" value="1"/>
</dbReference>
<keyword evidence="6" id="KW-0560">Oxidoreductase</keyword>
<dbReference type="InterPro" id="IPR037020">
    <property type="entry name" value="Hemocyanin_C_sf"/>
</dbReference>
<reference evidence="13" key="1">
    <citation type="journal article" date="2021" name="Mol. Ecol. Resour.">
        <title>Apolygus lucorum genome provides insights into omnivorousness and mesophyll feeding.</title>
        <authorList>
            <person name="Liu Y."/>
            <person name="Liu H."/>
            <person name="Wang H."/>
            <person name="Huang T."/>
            <person name="Liu B."/>
            <person name="Yang B."/>
            <person name="Yin L."/>
            <person name="Li B."/>
            <person name="Zhang Y."/>
            <person name="Zhang S."/>
            <person name="Jiang F."/>
            <person name="Zhang X."/>
            <person name="Ren Y."/>
            <person name="Wang B."/>
            <person name="Wang S."/>
            <person name="Lu Y."/>
            <person name="Wu K."/>
            <person name="Fan W."/>
            <person name="Wang G."/>
        </authorList>
    </citation>
    <scope>NUCLEOTIDE SEQUENCE</scope>
    <source>
        <strain evidence="13">12Hb</strain>
    </source>
</reference>
<comment type="caution">
    <text evidence="13">The sequence shown here is derived from an EMBL/GenBank/DDBJ whole genome shotgun (WGS) entry which is preliminary data.</text>
</comment>
<keyword evidence="4" id="KW-0964">Secreted</keyword>